<dbReference type="InterPro" id="IPR003331">
    <property type="entry name" value="UDP_GlcNAc_Epimerase_2_dom"/>
</dbReference>
<dbReference type="Gene3D" id="3.40.50.2000">
    <property type="entry name" value="Glycogen Phosphorylase B"/>
    <property type="match status" value="2"/>
</dbReference>
<dbReference type="SUPFAM" id="SSF53756">
    <property type="entry name" value="UDP-Glycosyltransferase/glycogen phosphorylase"/>
    <property type="match status" value="1"/>
</dbReference>
<keyword evidence="3" id="KW-1185">Reference proteome</keyword>
<dbReference type="NCBIfam" id="TIGR03568">
    <property type="entry name" value="NeuC_NnaA"/>
    <property type="match status" value="1"/>
</dbReference>
<protein>
    <submittedName>
        <fullName evidence="2">UDP-N-acetylglucosamine 2-epimerase (Hydrolyzing)</fullName>
    </submittedName>
</protein>
<dbReference type="AlphaFoldDB" id="A0A3D8I7H7"/>
<reference evidence="2 3" key="1">
    <citation type="submission" date="2018-04" db="EMBL/GenBank/DDBJ databases">
        <title>Novel Campyloabacter and Helicobacter Species and Strains.</title>
        <authorList>
            <person name="Mannion A.J."/>
            <person name="Shen Z."/>
            <person name="Fox J.G."/>
        </authorList>
    </citation>
    <scope>NUCLEOTIDE SEQUENCE [LARGE SCALE GENOMIC DNA]</scope>
    <source>
        <strain evidence="2 3">MIT 98-6070</strain>
    </source>
</reference>
<evidence type="ECO:0000313" key="3">
    <source>
        <dbReference type="Proteomes" id="UP000256599"/>
    </source>
</evidence>
<proteinExistence type="predicted"/>
<name>A0A3D8I7H7_9HELI</name>
<comment type="caution">
    <text evidence="2">The sequence shown here is derived from an EMBL/GenBank/DDBJ whole genome shotgun (WGS) entry which is preliminary data.</text>
</comment>
<dbReference type="Pfam" id="PF02350">
    <property type="entry name" value="Epimerase_2"/>
    <property type="match status" value="1"/>
</dbReference>
<organism evidence="2 3">
    <name type="scientific">Helicobacter marmotae</name>
    <dbReference type="NCBI Taxonomy" id="152490"/>
    <lineage>
        <taxon>Bacteria</taxon>
        <taxon>Pseudomonadati</taxon>
        <taxon>Campylobacterota</taxon>
        <taxon>Epsilonproteobacteria</taxon>
        <taxon>Campylobacterales</taxon>
        <taxon>Helicobacteraceae</taxon>
        <taxon>Helicobacter</taxon>
    </lineage>
</organism>
<dbReference type="EMBL" id="NXLR01000002">
    <property type="protein sequence ID" value="RDU60694.1"/>
    <property type="molecule type" value="Genomic_DNA"/>
</dbReference>
<accession>A0A3D8I7H7</accession>
<dbReference type="PANTHER" id="PTHR43174">
    <property type="entry name" value="UDP-N-ACETYLGLUCOSAMINE 2-EPIMERASE"/>
    <property type="match status" value="1"/>
</dbReference>
<dbReference type="OrthoDB" id="9803238at2"/>
<gene>
    <name evidence="2" type="primary">neuC</name>
    <name evidence="2" type="ORF">CQA63_01580</name>
</gene>
<dbReference type="RefSeq" id="WP_104700749.1">
    <property type="nucleotide sequence ID" value="NZ_FZPP01000059.1"/>
</dbReference>
<dbReference type="Proteomes" id="UP000256599">
    <property type="component" value="Unassembled WGS sequence"/>
</dbReference>
<dbReference type="GO" id="GO:0006047">
    <property type="term" value="P:UDP-N-acetylglucosamine metabolic process"/>
    <property type="evidence" value="ECO:0007669"/>
    <property type="project" value="InterPro"/>
</dbReference>
<evidence type="ECO:0000313" key="2">
    <source>
        <dbReference type="EMBL" id="RDU60694.1"/>
    </source>
</evidence>
<dbReference type="InterPro" id="IPR020004">
    <property type="entry name" value="UDP-GlcNAc_Epase"/>
</dbReference>
<dbReference type="InterPro" id="IPR029767">
    <property type="entry name" value="WecB-like"/>
</dbReference>
<evidence type="ECO:0000259" key="1">
    <source>
        <dbReference type="Pfam" id="PF02350"/>
    </source>
</evidence>
<dbReference type="PANTHER" id="PTHR43174:SF3">
    <property type="entry name" value="UDP-N-ACETYLGLUCOSAMINE 2-EPIMERASE"/>
    <property type="match status" value="1"/>
</dbReference>
<sequence length="389" mass="43395">MTKKILALSGIRSEYDILYPILKAFERAGFEVHVAIANAHLSDIHGNTYQKIESDGFKIADKIDCLLSTDRLTQRSKGVGLLIAGLTQCVERIKPDFLLVLGDREESIATCVVGNYMDILTIHCGGGDPVYGNADDPIRFACSKLAHIHCTTAQEYAQNLIKIGEEPWRIICSGNPSYANIANTPQLSREQLSKALDFDIANKDYIVLLKHPLSSEVNDAKAQMQIAIESCANFAREHNLLVVGIYPNTDPGSYQIMEAIKEAEAAYKEVRFYKTLPREVFINLIRNTLTLAGNSSMGILEAPFYKLPVVNIGNRQKGRLNAGNVHFVPHKKQDIMQALEKACFDKDYRADVASLPNPYGDEHAAEKIVDFIKSIDSTQRKWYVKTQLC</sequence>
<feature type="domain" description="UDP-N-acetylglucosamine 2-epimerase" evidence="1">
    <location>
        <begin position="26"/>
        <end position="373"/>
    </location>
</feature>
<dbReference type="GO" id="GO:0004553">
    <property type="term" value="F:hydrolase activity, hydrolyzing O-glycosyl compounds"/>
    <property type="evidence" value="ECO:0007669"/>
    <property type="project" value="InterPro"/>
</dbReference>